<sequence>MKRLFGLITGIFLLCLTARGLQSGQAQTLQTSAHSFHTSAHSIPHSLPQLKQRLELLLALEKIPGLQIALFDEQGVYWQQALGTRDIDKALPVEQDTLFRGGSTTKTFIALAIMQLAGQGRLTLQDKLAELAPEVKINNPWQATHPVKLVHLLEHSAGLDDMHFRNIYNTSDPGLSLLDAVNRDAGALRVRWQPGTRHAYSNPGYGVLGYIIEKFSGQSFEHYIRQHILQPLAMQHSTMGPSSGPQQQLSQGYSGGKAVPYRDIYLRSAGNIQTRAYELALFGHLLLTRNRQHLLADISSADILQMEQPGTTLAARAGLNYGYGLGLYSSSQSRRLWLGHGGAIAGFLAAYGYSPAIGQGYALVVNSDSVHIHTLLTLITRYLAKDHPPDRQIQVGGIDAEIGGYYRMVNNRNEIFSGLSYPLDTIIIEARDSEIDLIPVIGEGQRLLHVGQQQFRLPGNSHASGIFIKESVDGKVFEFDGQYYVKSSAFAAWGMPIMLASALVAVLLTLLYLPVWLINSISGKLPGKGRLSLRLYPALASVSLAIVMIALFCLSPEEAGQLNWQTLFICTFTLVFAICSLLGLLQLVKMWRLEPHAGARYFSLISVSALVMLTVYGWYFNYIGLSLWSW</sequence>
<keyword evidence="4" id="KW-1185">Reference proteome</keyword>
<dbReference type="PANTHER" id="PTHR46825">
    <property type="entry name" value="D-ALANYL-D-ALANINE-CARBOXYPEPTIDASE/ENDOPEPTIDASE AMPH"/>
    <property type="match status" value="1"/>
</dbReference>
<dbReference type="Pfam" id="PF00144">
    <property type="entry name" value="Beta-lactamase"/>
    <property type="match status" value="1"/>
</dbReference>
<dbReference type="AlphaFoldDB" id="A0AAE9YYC6"/>
<feature type="domain" description="Beta-lactamase-related" evidence="2">
    <location>
        <begin position="61"/>
        <end position="369"/>
    </location>
</feature>
<dbReference type="EMBL" id="CP059736">
    <property type="protein sequence ID" value="WDE02614.1"/>
    <property type="molecule type" value="Genomic_DNA"/>
</dbReference>
<reference evidence="3 4" key="2">
    <citation type="journal article" date="2022" name="Mar. Drugs">
        <title>Bioassay-Guided Fractionation Leads to the Detection of Cholic Acid Generated by the Rare Thalassomonas sp.</title>
        <authorList>
            <person name="Pheiffer F."/>
            <person name="Schneider Y.K."/>
            <person name="Hansen E.H."/>
            <person name="Andersen J.H."/>
            <person name="Isaksson J."/>
            <person name="Busche T."/>
            <person name="R C."/>
            <person name="Kalinowski J."/>
            <person name="Zyl L.V."/>
            <person name="Trindade M."/>
        </authorList>
    </citation>
    <scope>NUCLEOTIDE SEQUENCE [LARGE SCALE GENOMIC DNA]</scope>
    <source>
        <strain evidence="3 4">A5K-106</strain>
    </source>
</reference>
<accession>A0AAE9YYC6</accession>
<evidence type="ECO:0000313" key="3">
    <source>
        <dbReference type="EMBL" id="WDE02614.1"/>
    </source>
</evidence>
<dbReference type="InterPro" id="IPR012338">
    <property type="entry name" value="Beta-lactam/transpept-like"/>
</dbReference>
<dbReference type="InterPro" id="IPR050491">
    <property type="entry name" value="AmpC-like"/>
</dbReference>
<evidence type="ECO:0000256" key="1">
    <source>
        <dbReference type="SAM" id="Phobius"/>
    </source>
</evidence>
<feature type="transmembrane region" description="Helical" evidence="1">
    <location>
        <begin position="533"/>
        <end position="552"/>
    </location>
</feature>
<dbReference type="Gene3D" id="3.40.710.10">
    <property type="entry name" value="DD-peptidase/beta-lactamase superfamily"/>
    <property type="match status" value="1"/>
</dbReference>
<keyword evidence="1" id="KW-0812">Transmembrane</keyword>
<proteinExistence type="predicted"/>
<dbReference type="RefSeq" id="WP_044835597.1">
    <property type="nucleotide sequence ID" value="NZ_CP059736.1"/>
</dbReference>
<feature type="transmembrane region" description="Helical" evidence="1">
    <location>
        <begin position="564"/>
        <end position="587"/>
    </location>
</feature>
<dbReference type="KEGG" id="tact:SG35_029870"/>
<evidence type="ECO:0000259" key="2">
    <source>
        <dbReference type="Pfam" id="PF00144"/>
    </source>
</evidence>
<name>A0AAE9YYC6_9GAMM</name>
<keyword evidence="1" id="KW-1133">Transmembrane helix</keyword>
<feature type="transmembrane region" description="Helical" evidence="1">
    <location>
        <begin position="599"/>
        <end position="620"/>
    </location>
</feature>
<reference evidence="3 4" key="1">
    <citation type="journal article" date="2015" name="Genome Announc.">
        <title>Draft Genome Sequences of Marine Isolates of Thalassomonas viridans and Thalassomonas actiniarum.</title>
        <authorList>
            <person name="Olonade I."/>
            <person name="van Zyl L.J."/>
            <person name="Trindade M."/>
        </authorList>
    </citation>
    <scope>NUCLEOTIDE SEQUENCE [LARGE SCALE GENOMIC DNA]</scope>
    <source>
        <strain evidence="3 4">A5K-106</strain>
    </source>
</reference>
<evidence type="ECO:0000313" key="4">
    <source>
        <dbReference type="Proteomes" id="UP000032568"/>
    </source>
</evidence>
<gene>
    <name evidence="3" type="ORF">SG35_029870</name>
</gene>
<dbReference type="Proteomes" id="UP000032568">
    <property type="component" value="Chromosome pTact"/>
</dbReference>
<dbReference type="PANTHER" id="PTHR46825:SF9">
    <property type="entry name" value="BETA-LACTAMASE-RELATED DOMAIN-CONTAINING PROTEIN"/>
    <property type="match status" value="1"/>
</dbReference>
<organism evidence="3 4">
    <name type="scientific">Thalassomonas actiniarum</name>
    <dbReference type="NCBI Taxonomy" id="485447"/>
    <lineage>
        <taxon>Bacteria</taxon>
        <taxon>Pseudomonadati</taxon>
        <taxon>Pseudomonadota</taxon>
        <taxon>Gammaproteobacteria</taxon>
        <taxon>Alteromonadales</taxon>
        <taxon>Colwelliaceae</taxon>
        <taxon>Thalassomonas</taxon>
    </lineage>
</organism>
<feature type="transmembrane region" description="Helical" evidence="1">
    <location>
        <begin position="490"/>
        <end position="513"/>
    </location>
</feature>
<dbReference type="SUPFAM" id="SSF56601">
    <property type="entry name" value="beta-lactamase/transpeptidase-like"/>
    <property type="match status" value="1"/>
</dbReference>
<dbReference type="InterPro" id="IPR001466">
    <property type="entry name" value="Beta-lactam-related"/>
</dbReference>
<keyword evidence="1" id="KW-0472">Membrane</keyword>
<protein>
    <submittedName>
        <fullName evidence="3">Beta-lactamase family protein</fullName>
    </submittedName>
</protein>